<gene>
    <name evidence="7" type="ORF">GCM10007420_06500</name>
</gene>
<dbReference type="SUPFAM" id="SSF51161">
    <property type="entry name" value="Trimeric LpxA-like enzymes"/>
    <property type="match status" value="1"/>
</dbReference>
<feature type="region of interest" description="Disordered" evidence="6">
    <location>
        <begin position="333"/>
        <end position="355"/>
    </location>
</feature>
<evidence type="ECO:0000256" key="2">
    <source>
        <dbReference type="ARBA" id="ARBA00022556"/>
    </source>
</evidence>
<keyword evidence="3" id="KW-0808">Transferase</keyword>
<protein>
    <recommendedName>
        <fullName evidence="9">UDP-3-O-acylglucosamine N-acyltransferase</fullName>
    </recommendedName>
</protein>
<keyword evidence="5" id="KW-0012">Acyltransferase</keyword>
<dbReference type="NCBIfam" id="NF002060">
    <property type="entry name" value="PRK00892.1"/>
    <property type="match status" value="1"/>
</dbReference>
<dbReference type="EMBL" id="BMFS01000002">
    <property type="protein sequence ID" value="GGG93711.1"/>
    <property type="molecule type" value="Genomic_DNA"/>
</dbReference>
<keyword evidence="8" id="KW-1185">Reference proteome</keyword>
<dbReference type="RefSeq" id="WP_188451117.1">
    <property type="nucleotide sequence ID" value="NZ_BMFS01000002.1"/>
</dbReference>
<comment type="caution">
    <text evidence="7">The sequence shown here is derived from an EMBL/GenBank/DDBJ whole genome shotgun (WGS) entry which is preliminary data.</text>
</comment>
<evidence type="ECO:0008006" key="9">
    <source>
        <dbReference type="Google" id="ProtNLM"/>
    </source>
</evidence>
<reference evidence="8" key="1">
    <citation type="journal article" date="2019" name="Int. J. Syst. Evol. Microbiol.">
        <title>The Global Catalogue of Microorganisms (GCM) 10K type strain sequencing project: providing services to taxonomists for standard genome sequencing and annotation.</title>
        <authorList>
            <consortium name="The Broad Institute Genomics Platform"/>
            <consortium name="The Broad Institute Genome Sequencing Center for Infectious Disease"/>
            <person name="Wu L."/>
            <person name="Ma J."/>
        </authorList>
    </citation>
    <scope>NUCLEOTIDE SEQUENCE [LARGE SCALE GENOMIC DNA]</scope>
    <source>
        <strain evidence="8">CGMCC 1.12766</strain>
    </source>
</reference>
<accession>A0ABQ1XHK2</accession>
<evidence type="ECO:0000313" key="8">
    <source>
        <dbReference type="Proteomes" id="UP000648722"/>
    </source>
</evidence>
<dbReference type="Pfam" id="PF00132">
    <property type="entry name" value="Hexapep"/>
    <property type="match status" value="1"/>
</dbReference>
<evidence type="ECO:0000256" key="6">
    <source>
        <dbReference type="SAM" id="MobiDB-lite"/>
    </source>
</evidence>
<keyword evidence="1" id="KW-0444">Lipid biosynthesis</keyword>
<organism evidence="7 8">
    <name type="scientific">Glycocaulis albus</name>
    <dbReference type="NCBI Taxonomy" id="1382801"/>
    <lineage>
        <taxon>Bacteria</taxon>
        <taxon>Pseudomonadati</taxon>
        <taxon>Pseudomonadota</taxon>
        <taxon>Alphaproteobacteria</taxon>
        <taxon>Maricaulales</taxon>
        <taxon>Maricaulaceae</taxon>
        <taxon>Glycocaulis</taxon>
    </lineage>
</organism>
<dbReference type="PANTHER" id="PTHR43378">
    <property type="entry name" value="UDP-3-O-ACYLGLUCOSAMINE N-ACYLTRANSFERASE"/>
    <property type="match status" value="1"/>
</dbReference>
<keyword evidence="2" id="KW-0441">Lipid A biosynthesis</keyword>
<dbReference type="CDD" id="cd03352">
    <property type="entry name" value="LbH_LpxD"/>
    <property type="match status" value="1"/>
</dbReference>
<proteinExistence type="predicted"/>
<dbReference type="Pfam" id="PF14602">
    <property type="entry name" value="Hexapep_2"/>
    <property type="match status" value="2"/>
</dbReference>
<evidence type="ECO:0000256" key="4">
    <source>
        <dbReference type="ARBA" id="ARBA00023098"/>
    </source>
</evidence>
<evidence type="ECO:0000256" key="5">
    <source>
        <dbReference type="ARBA" id="ARBA00023315"/>
    </source>
</evidence>
<evidence type="ECO:0000313" key="7">
    <source>
        <dbReference type="EMBL" id="GGG93711.1"/>
    </source>
</evidence>
<dbReference type="Gene3D" id="2.160.10.10">
    <property type="entry name" value="Hexapeptide repeat proteins"/>
    <property type="match status" value="1"/>
</dbReference>
<dbReference type="InterPro" id="IPR001451">
    <property type="entry name" value="Hexapep"/>
</dbReference>
<dbReference type="InterPro" id="IPR007691">
    <property type="entry name" value="LpxD"/>
</dbReference>
<name>A0ABQ1XHK2_9PROT</name>
<sequence length="355" mass="35717">MAVDLRFYRRAGTLDAKDIAGELNGELTGNTVCKATDVASANAPSPGALVFVESGTLPEELGAHAGVIIGTAEALSGAIFHPQAALVAVRHPKAAFALIAQRIIAPRQSAAGQAIHPSAVIAPSASISAGAHIGEGARIGENCHIGPNAVIGAGVDIGDGTRVSACAVIGFAVVGRNCRIGPGSVLGEAGFGLAPGPAGLVELPHFGRVVLGDDVRVGANCTIDRGMFGDTRLGNGVKLDNLCHIAHNVDVGDHTLMAAFAGVSGSVKIGRGAQFGGRVGIVDHVTIGDGVRLAANASPAGDVPPGETWAGQPAQPIRGWLRELAILKRLAAPKGQSAVRDRNGKGEKPGRQPGG</sequence>
<dbReference type="Proteomes" id="UP000648722">
    <property type="component" value="Unassembled WGS sequence"/>
</dbReference>
<dbReference type="Gene3D" id="3.40.1390.10">
    <property type="entry name" value="MurE/MurF, N-terminal domain"/>
    <property type="match status" value="1"/>
</dbReference>
<dbReference type="InterPro" id="IPR011004">
    <property type="entry name" value="Trimer_LpxA-like_sf"/>
</dbReference>
<dbReference type="NCBIfam" id="TIGR01853">
    <property type="entry name" value="lipid_A_lpxD"/>
    <property type="match status" value="1"/>
</dbReference>
<feature type="compositionally biased region" description="Basic and acidic residues" evidence="6">
    <location>
        <begin position="339"/>
        <end position="355"/>
    </location>
</feature>
<keyword evidence="4" id="KW-0443">Lipid metabolism</keyword>
<dbReference type="PANTHER" id="PTHR43378:SF2">
    <property type="entry name" value="UDP-3-O-ACYLGLUCOSAMINE N-ACYLTRANSFERASE 1, MITOCHONDRIAL-RELATED"/>
    <property type="match status" value="1"/>
</dbReference>
<evidence type="ECO:0000256" key="3">
    <source>
        <dbReference type="ARBA" id="ARBA00022679"/>
    </source>
</evidence>
<evidence type="ECO:0000256" key="1">
    <source>
        <dbReference type="ARBA" id="ARBA00022516"/>
    </source>
</evidence>